<feature type="domain" description="Alcohol dehydrogenase iron-type/glycerol dehydrogenase GldA" evidence="2">
    <location>
        <begin position="7"/>
        <end position="174"/>
    </location>
</feature>
<gene>
    <name evidence="4" type="primary">adhE_5</name>
    <name evidence="4" type="ORF">NCTC9836_01462</name>
</gene>
<dbReference type="OrthoDB" id="9804734at2"/>
<proteinExistence type="predicted"/>
<dbReference type="PANTHER" id="PTHR11496">
    <property type="entry name" value="ALCOHOL DEHYDROGENASE"/>
    <property type="match status" value="1"/>
</dbReference>
<evidence type="ECO:0000256" key="1">
    <source>
        <dbReference type="ARBA" id="ARBA00023002"/>
    </source>
</evidence>
<reference evidence="4 5" key="1">
    <citation type="submission" date="2018-06" db="EMBL/GenBank/DDBJ databases">
        <authorList>
            <consortium name="Pathogen Informatics"/>
            <person name="Doyle S."/>
        </authorList>
    </citation>
    <scope>NUCLEOTIDE SEQUENCE [LARGE SCALE GENOMIC DNA]</scope>
    <source>
        <strain evidence="4 5">NCTC9836</strain>
    </source>
</reference>
<keyword evidence="5" id="KW-1185">Reference proteome</keyword>
<dbReference type="AlphaFoldDB" id="A0A381J7P3"/>
<dbReference type="PANTHER" id="PTHR11496:SF83">
    <property type="entry name" value="HYDROXYACID-OXOACID TRANSHYDROGENASE, MITOCHONDRIAL"/>
    <property type="match status" value="1"/>
</dbReference>
<organism evidence="4 5">
    <name type="scientific">Clostridium putrefaciens</name>
    <dbReference type="NCBI Taxonomy" id="99675"/>
    <lineage>
        <taxon>Bacteria</taxon>
        <taxon>Bacillati</taxon>
        <taxon>Bacillota</taxon>
        <taxon>Clostridia</taxon>
        <taxon>Eubacteriales</taxon>
        <taxon>Clostridiaceae</taxon>
        <taxon>Clostridium</taxon>
    </lineage>
</organism>
<evidence type="ECO:0000313" key="5">
    <source>
        <dbReference type="Proteomes" id="UP000254664"/>
    </source>
</evidence>
<dbReference type="GO" id="GO:0004022">
    <property type="term" value="F:alcohol dehydrogenase (NAD+) activity"/>
    <property type="evidence" value="ECO:0007669"/>
    <property type="project" value="UniProtKB-ARBA"/>
</dbReference>
<dbReference type="InterPro" id="IPR001670">
    <property type="entry name" value="ADH_Fe/GldA"/>
</dbReference>
<dbReference type="Gene3D" id="1.20.1090.10">
    <property type="entry name" value="Dehydroquinate synthase-like - alpha domain"/>
    <property type="match status" value="1"/>
</dbReference>
<keyword evidence="1 4" id="KW-0560">Oxidoreductase</keyword>
<dbReference type="SUPFAM" id="SSF56796">
    <property type="entry name" value="Dehydroquinate synthase-like"/>
    <property type="match status" value="1"/>
</dbReference>
<dbReference type="GO" id="GO:0046872">
    <property type="term" value="F:metal ion binding"/>
    <property type="evidence" value="ECO:0007669"/>
    <property type="project" value="InterPro"/>
</dbReference>
<dbReference type="PROSITE" id="PS00913">
    <property type="entry name" value="ADH_IRON_1"/>
    <property type="match status" value="1"/>
</dbReference>
<dbReference type="RefSeq" id="WP_115641121.1">
    <property type="nucleotide sequence ID" value="NZ_UFWZ01000001.1"/>
</dbReference>
<protein>
    <submittedName>
        <fullName evidence="4">NADPH-dependent butanol dehydrogenase</fullName>
        <ecNumber evidence="4">1.1.1.-</ecNumber>
    </submittedName>
</protein>
<dbReference type="FunFam" id="3.40.50.1970:FF:000003">
    <property type="entry name" value="Alcohol dehydrogenase, iron-containing"/>
    <property type="match status" value="1"/>
</dbReference>
<accession>A0A381J7P3</accession>
<sequence length="400" mass="44348">MNAFKIPGNIYYGTGAVRNIASLDGSRALICIGNHMKESSLLKKVISLLQRANMVTEVLDGIKTEPVLKTVSGHIEQVREFQPDWIIAIGGGAVLDFAKAIWVLYENQEVDSVKDYQKMQDVIVGNKARFCAIPTTCGSGSEMSQVFVLKDNDTDIKIPVYNTYCMANVVILDPAFVKTLPNQIIAQTGFDAFTHAIEAYVSKGATVFTDAMAEKALKLIYENIVQAYELDKVALEKMQQASTIAGIAFSNASLDLCHAISHKVANICEEVSINHGCANSIVLPKVMEFNSRDKKVCSKLAQIVDILQLEGNSYREKVQNLILSIIKMSKELNLPSSLLEYLELRLSKDKIEQFELVVQEKINQIAPFVLEDLCLLTNPLNVTENDIVQIMSESIYTNNN</sequence>
<dbReference type="EMBL" id="UFWZ01000001">
    <property type="protein sequence ID" value="SUY47135.1"/>
    <property type="molecule type" value="Genomic_DNA"/>
</dbReference>
<dbReference type="Proteomes" id="UP000254664">
    <property type="component" value="Unassembled WGS sequence"/>
</dbReference>
<name>A0A381J7P3_9CLOT</name>
<evidence type="ECO:0000259" key="3">
    <source>
        <dbReference type="Pfam" id="PF25137"/>
    </source>
</evidence>
<dbReference type="Pfam" id="PF25137">
    <property type="entry name" value="ADH_Fe_C"/>
    <property type="match status" value="1"/>
</dbReference>
<dbReference type="Gene3D" id="3.40.50.1970">
    <property type="match status" value="1"/>
</dbReference>
<dbReference type="Pfam" id="PF00465">
    <property type="entry name" value="Fe-ADH"/>
    <property type="match status" value="1"/>
</dbReference>
<dbReference type="InterPro" id="IPR018211">
    <property type="entry name" value="ADH_Fe_CS"/>
</dbReference>
<feature type="domain" description="Fe-containing alcohol dehydrogenase-like C-terminal" evidence="3">
    <location>
        <begin position="186"/>
        <end position="394"/>
    </location>
</feature>
<dbReference type="InterPro" id="IPR039697">
    <property type="entry name" value="Alcohol_dehydrogenase_Fe"/>
</dbReference>
<evidence type="ECO:0000259" key="2">
    <source>
        <dbReference type="Pfam" id="PF00465"/>
    </source>
</evidence>
<evidence type="ECO:0000313" key="4">
    <source>
        <dbReference type="EMBL" id="SUY47135.1"/>
    </source>
</evidence>
<dbReference type="EC" id="1.1.1.-" evidence="4"/>
<dbReference type="InterPro" id="IPR056798">
    <property type="entry name" value="ADH_Fe_C"/>
</dbReference>